<reference evidence="2 3" key="1">
    <citation type="journal article" date="2011" name="J. Bacteriol.">
        <title>Genome sequence of Chthoniobacter flavus Ellin428, an aerobic heterotrophic soil bacterium.</title>
        <authorList>
            <person name="Kant R."/>
            <person name="van Passel M.W."/>
            <person name="Palva A."/>
            <person name="Lucas S."/>
            <person name="Lapidus A."/>
            <person name="Glavina Del Rio T."/>
            <person name="Dalin E."/>
            <person name="Tice H."/>
            <person name="Bruce D."/>
            <person name="Goodwin L."/>
            <person name="Pitluck S."/>
            <person name="Larimer F.W."/>
            <person name="Land M.L."/>
            <person name="Hauser L."/>
            <person name="Sangwan P."/>
            <person name="de Vos W.M."/>
            <person name="Janssen P.H."/>
            <person name="Smidt H."/>
        </authorList>
    </citation>
    <scope>NUCLEOTIDE SEQUENCE [LARGE SCALE GENOMIC DNA]</scope>
    <source>
        <strain evidence="2 3">Ellin428</strain>
    </source>
</reference>
<evidence type="ECO:0000313" key="3">
    <source>
        <dbReference type="Proteomes" id="UP000005824"/>
    </source>
</evidence>
<proteinExistence type="predicted"/>
<name>B4D9H3_9BACT</name>
<dbReference type="EMBL" id="ABVL01000026">
    <property type="protein sequence ID" value="EDY16934.1"/>
    <property type="molecule type" value="Genomic_DNA"/>
</dbReference>
<dbReference type="AlphaFoldDB" id="B4D9H3"/>
<feature type="transmembrane region" description="Helical" evidence="1">
    <location>
        <begin position="94"/>
        <end position="118"/>
    </location>
</feature>
<evidence type="ECO:0000256" key="1">
    <source>
        <dbReference type="SAM" id="Phobius"/>
    </source>
</evidence>
<evidence type="ECO:0000313" key="2">
    <source>
        <dbReference type="EMBL" id="EDY16934.1"/>
    </source>
</evidence>
<sequence>MARMRFERYDKLFEEAGRDREKFEQLLQRCQKQRRLGIAALKAVVVICLLLAAGVLYQAWQMLYPFWHAVRAGQLPPSPVLPAWLKAIVTPGMGVVWVIAGMSIYCWVFQLITAAHFANERVKTLLLIRGLRDAMAPQAEPPVRGQ</sequence>
<protein>
    <submittedName>
        <fullName evidence="2">Uncharacterized protein</fullName>
    </submittedName>
</protein>
<keyword evidence="1" id="KW-0472">Membrane</keyword>
<organism evidence="2 3">
    <name type="scientific">Chthoniobacter flavus Ellin428</name>
    <dbReference type="NCBI Taxonomy" id="497964"/>
    <lineage>
        <taxon>Bacteria</taxon>
        <taxon>Pseudomonadati</taxon>
        <taxon>Verrucomicrobiota</taxon>
        <taxon>Spartobacteria</taxon>
        <taxon>Chthoniobacterales</taxon>
        <taxon>Chthoniobacteraceae</taxon>
        <taxon>Chthoniobacter</taxon>
    </lineage>
</organism>
<comment type="caution">
    <text evidence="2">The sequence shown here is derived from an EMBL/GenBank/DDBJ whole genome shotgun (WGS) entry which is preliminary data.</text>
</comment>
<dbReference type="InParanoid" id="B4D9H3"/>
<accession>B4D9H3</accession>
<keyword evidence="1" id="KW-1133">Transmembrane helix</keyword>
<feature type="transmembrane region" description="Helical" evidence="1">
    <location>
        <begin position="36"/>
        <end position="60"/>
    </location>
</feature>
<keyword evidence="1" id="KW-0812">Transmembrane</keyword>
<gene>
    <name evidence="2" type="ORF">CfE428DRAFT_5563</name>
</gene>
<keyword evidence="3" id="KW-1185">Reference proteome</keyword>
<dbReference type="Proteomes" id="UP000005824">
    <property type="component" value="Unassembled WGS sequence"/>
</dbReference>